<reference evidence="2" key="1">
    <citation type="submission" date="2022-11" db="EMBL/GenBank/DDBJ databases">
        <title>Chitin-degrading and fungicidal potential of chitinolytic bacterial strains from marine environment of the Pacific Ocean regions.</title>
        <authorList>
            <person name="Pentekhina I."/>
            <person name="Nedashkovskaya O."/>
            <person name="Seitkalieva A."/>
            <person name="Podvolotskaya A."/>
            <person name="Tekutyeva L."/>
            <person name="Balabanova L."/>
        </authorList>
    </citation>
    <scope>NUCLEOTIDE SEQUENCE</scope>
    <source>
        <strain evidence="2">KMM 6838</strain>
    </source>
</reference>
<dbReference type="RefSeq" id="WP_266002725.1">
    <property type="nucleotide sequence ID" value="NZ_JAPHQB010000007.1"/>
</dbReference>
<sequence length="546" mass="61816">MNLLIAPWLPFRRRDGSQEYLPVTAMVDPEIIDLALPREDFQGAAYQFLIGLLQTAMAPEDKEEWVRLYQTPPSIDELREVLEKWQPAFELDSDGPAFMQDFDLLAEEKNTDIAALLIDSPGAATVKNNTDHFVKAGRVEQLCPDCAALALFTLQINAPSGGKGYRTGLRGGGPLTTLIMPVDTGCTLWQRLWLNVLDTDGWNYDAPSNSDPRVFPWLGQTKVSDKGQGTFPEEMHPLHPYWAMPRRIRLNIRSSACRCDLCGRNSEKTASSLRARNYGFNYDGPWIHPLTPYRRDPKKPEQLPYSRKAQADGLGYRYWEALTIKDEEEKGFLPAWVVLDYAKKCDTAEEMDVDLPTVASLWVFGYDMDNMKPRCWYGAHMPLLALSDEARALAHMWLRQMIDLTDSSARLLQNQVKEAWFSRPKDAKGDMSYIGASLWETTEQVFYQLLMELGELLTGGTPPQRFPAEIAAHWYRTVTRQATTQFDAFALSGPAEQLDMKRITKARNTFQKQLHRGKEAKAFRKTGCLDDSGQPQSAGEKQGETA</sequence>
<evidence type="ECO:0000313" key="2">
    <source>
        <dbReference type="EMBL" id="MCX2801289.1"/>
    </source>
</evidence>
<evidence type="ECO:0000313" key="3">
    <source>
        <dbReference type="Proteomes" id="UP001209730"/>
    </source>
</evidence>
<name>A0AB35HWM4_MICTH</name>
<protein>
    <submittedName>
        <fullName evidence="2">Type I-E CRISPR-associated protein Cse1/CasA</fullName>
    </submittedName>
</protein>
<dbReference type="Proteomes" id="UP001209730">
    <property type="component" value="Unassembled WGS sequence"/>
</dbReference>
<dbReference type="InterPro" id="IPR013381">
    <property type="entry name" value="CRISPR-assoc_prot_Cse1"/>
</dbReference>
<dbReference type="NCBIfam" id="TIGR02547">
    <property type="entry name" value="casA_cse1"/>
    <property type="match status" value="1"/>
</dbReference>
<proteinExistence type="predicted"/>
<dbReference type="CDD" id="cd09729">
    <property type="entry name" value="Cse1_I-E"/>
    <property type="match status" value="1"/>
</dbReference>
<evidence type="ECO:0000256" key="1">
    <source>
        <dbReference type="SAM" id="MobiDB-lite"/>
    </source>
</evidence>
<gene>
    <name evidence="2" type="primary">casA</name>
    <name evidence="2" type="ORF">OQJ68_05735</name>
</gene>
<comment type="caution">
    <text evidence="2">The sequence shown here is derived from an EMBL/GenBank/DDBJ whole genome shotgun (WGS) entry which is preliminary data.</text>
</comment>
<dbReference type="Pfam" id="PF09481">
    <property type="entry name" value="CRISPR_Cse1"/>
    <property type="match status" value="1"/>
</dbReference>
<accession>A0AB35HWM4</accession>
<feature type="region of interest" description="Disordered" evidence="1">
    <location>
        <begin position="521"/>
        <end position="546"/>
    </location>
</feature>
<dbReference type="EMBL" id="JAPHQB010000007">
    <property type="protein sequence ID" value="MCX2801289.1"/>
    <property type="molecule type" value="Genomic_DNA"/>
</dbReference>
<dbReference type="AlphaFoldDB" id="A0AB35HWM4"/>
<organism evidence="2 3">
    <name type="scientific">Microbulbifer thermotolerans</name>
    <dbReference type="NCBI Taxonomy" id="252514"/>
    <lineage>
        <taxon>Bacteria</taxon>
        <taxon>Pseudomonadati</taxon>
        <taxon>Pseudomonadota</taxon>
        <taxon>Gammaproteobacteria</taxon>
        <taxon>Cellvibrionales</taxon>
        <taxon>Microbulbiferaceae</taxon>
        <taxon>Microbulbifer</taxon>
    </lineage>
</organism>